<dbReference type="EMBL" id="CYKH01001902">
    <property type="protein sequence ID" value="CUG91282.1"/>
    <property type="molecule type" value="Genomic_DNA"/>
</dbReference>
<keyword evidence="4" id="KW-1185">Reference proteome</keyword>
<dbReference type="VEuPathDB" id="TriTrypDB:BSAL_31110"/>
<accession>A0A0S4JID4</accession>
<dbReference type="PROSITE" id="PS50800">
    <property type="entry name" value="SAP"/>
    <property type="match status" value="1"/>
</dbReference>
<feature type="compositionally biased region" description="Polar residues" evidence="1">
    <location>
        <begin position="262"/>
        <end position="276"/>
    </location>
</feature>
<feature type="region of interest" description="Disordered" evidence="1">
    <location>
        <begin position="1"/>
        <end position="36"/>
    </location>
</feature>
<feature type="compositionally biased region" description="Acidic residues" evidence="1">
    <location>
        <begin position="206"/>
        <end position="234"/>
    </location>
</feature>
<proteinExistence type="predicted"/>
<sequence>MQQQKRRLLVVEEDTSDLGFGDTTRNSGLSDASSGRFSVPRLSCMPGSGASAHDDIIPMSVMSPRLSIASKESSRARYSVTPRHTVASAGVNEEDDHAVRREQSAQSSTSSVAIVELEESWPIVTVLLDGVAVAVSDSDGMPMLDDASLRSVSLKDLDRARLAAGRINRKLHEMIARLQRGETDDNSAKDCLEVDENCQSTSGDESSSDEDEGSESDDEDEASASDDSFDSDEDFGSRRKKRVKGKVAKRAPSSSVKKRSAQDVSTNEGRNTNNLTKQELQAILRAAKLPISGRKSALVRRVRDQRPAAEPPRVSHELSAAAVVTESHISSASPDPQRLSQRGHVAVSTNSEVDATQPQHINSYDATPLLHGTPASSHQRTESEDSSSAMRHSSLTQKIGFVTPARIFRTIKSLFSSRSASEEHEFVS</sequence>
<feature type="region of interest" description="Disordered" evidence="1">
    <location>
        <begin position="325"/>
        <end position="392"/>
    </location>
</feature>
<evidence type="ECO:0000259" key="2">
    <source>
        <dbReference type="PROSITE" id="PS50800"/>
    </source>
</evidence>
<evidence type="ECO:0000313" key="4">
    <source>
        <dbReference type="Proteomes" id="UP000051952"/>
    </source>
</evidence>
<dbReference type="Proteomes" id="UP000051952">
    <property type="component" value="Unassembled WGS sequence"/>
</dbReference>
<evidence type="ECO:0000256" key="1">
    <source>
        <dbReference type="SAM" id="MobiDB-lite"/>
    </source>
</evidence>
<dbReference type="Pfam" id="PF02037">
    <property type="entry name" value="SAP"/>
    <property type="match status" value="1"/>
</dbReference>
<feature type="compositionally biased region" description="Basic residues" evidence="1">
    <location>
        <begin position="238"/>
        <end position="249"/>
    </location>
</feature>
<name>A0A0S4JID4_BODSA</name>
<dbReference type="Gene3D" id="1.10.720.30">
    <property type="entry name" value="SAP domain"/>
    <property type="match status" value="1"/>
</dbReference>
<protein>
    <recommendedName>
        <fullName evidence="2">SAP domain-containing protein</fullName>
    </recommendedName>
</protein>
<feature type="region of interest" description="Disordered" evidence="1">
    <location>
        <begin position="72"/>
        <end position="111"/>
    </location>
</feature>
<dbReference type="AlphaFoldDB" id="A0A0S4JID4"/>
<feature type="compositionally biased region" description="Polar residues" evidence="1">
    <location>
        <begin position="327"/>
        <end position="340"/>
    </location>
</feature>
<feature type="compositionally biased region" description="Polar residues" evidence="1">
    <location>
        <begin position="347"/>
        <end position="365"/>
    </location>
</feature>
<reference evidence="4" key="1">
    <citation type="submission" date="2015-09" db="EMBL/GenBank/DDBJ databases">
        <authorList>
            <consortium name="Pathogen Informatics"/>
        </authorList>
    </citation>
    <scope>NUCLEOTIDE SEQUENCE [LARGE SCALE GENOMIC DNA]</scope>
    <source>
        <strain evidence="4">Lake Konstanz</strain>
    </source>
</reference>
<gene>
    <name evidence="3" type="ORF">BSAL_31110</name>
</gene>
<feature type="region of interest" description="Disordered" evidence="1">
    <location>
        <begin position="195"/>
        <end position="276"/>
    </location>
</feature>
<organism evidence="3 4">
    <name type="scientific">Bodo saltans</name>
    <name type="common">Flagellated protozoan</name>
    <dbReference type="NCBI Taxonomy" id="75058"/>
    <lineage>
        <taxon>Eukaryota</taxon>
        <taxon>Discoba</taxon>
        <taxon>Euglenozoa</taxon>
        <taxon>Kinetoplastea</taxon>
        <taxon>Metakinetoplastina</taxon>
        <taxon>Eubodonida</taxon>
        <taxon>Bodonidae</taxon>
        <taxon>Bodo</taxon>
    </lineage>
</organism>
<dbReference type="SMART" id="SM00513">
    <property type="entry name" value="SAP"/>
    <property type="match status" value="1"/>
</dbReference>
<dbReference type="InterPro" id="IPR036361">
    <property type="entry name" value="SAP_dom_sf"/>
</dbReference>
<feature type="compositionally biased region" description="Polar residues" evidence="1">
    <location>
        <begin position="23"/>
        <end position="36"/>
    </location>
</feature>
<evidence type="ECO:0000313" key="3">
    <source>
        <dbReference type="EMBL" id="CUG91282.1"/>
    </source>
</evidence>
<feature type="domain" description="SAP" evidence="2">
    <location>
        <begin position="272"/>
        <end position="306"/>
    </location>
</feature>
<dbReference type="InterPro" id="IPR003034">
    <property type="entry name" value="SAP_dom"/>
</dbReference>